<dbReference type="RefSeq" id="WP_096420423.1">
    <property type="nucleotide sequence ID" value="NZ_AP017315.1"/>
</dbReference>
<keyword evidence="2" id="KW-0813">Transport</keyword>
<dbReference type="SUPFAM" id="SSF52540">
    <property type="entry name" value="P-loop containing nucleoside triphosphate hydrolases"/>
    <property type="match status" value="1"/>
</dbReference>
<dbReference type="OrthoDB" id="5296765at2"/>
<feature type="region of interest" description="Disordered" evidence="5">
    <location>
        <begin position="239"/>
        <end position="262"/>
    </location>
</feature>
<keyword evidence="3" id="KW-0547">Nucleotide-binding</keyword>
<accession>A0A0U4WTV3</accession>
<evidence type="ECO:0000256" key="1">
    <source>
        <dbReference type="ARBA" id="ARBA00005417"/>
    </source>
</evidence>
<dbReference type="InterPro" id="IPR050153">
    <property type="entry name" value="Metal_Ion_Import_ABC"/>
</dbReference>
<keyword evidence="4" id="KW-0067">ATP-binding</keyword>
<dbReference type="InterPro" id="IPR027417">
    <property type="entry name" value="P-loop_NTPase"/>
</dbReference>
<evidence type="ECO:0000313" key="8">
    <source>
        <dbReference type="Proteomes" id="UP000218965"/>
    </source>
</evidence>
<dbReference type="PROSITE" id="PS00211">
    <property type="entry name" value="ABC_TRANSPORTER_1"/>
    <property type="match status" value="1"/>
</dbReference>
<dbReference type="SMART" id="SM00382">
    <property type="entry name" value="AAA"/>
    <property type="match status" value="1"/>
</dbReference>
<evidence type="ECO:0000313" key="7">
    <source>
        <dbReference type="EMBL" id="BAU31304.1"/>
    </source>
</evidence>
<dbReference type="InterPro" id="IPR003439">
    <property type="entry name" value="ABC_transporter-like_ATP-bd"/>
</dbReference>
<evidence type="ECO:0000259" key="6">
    <source>
        <dbReference type="PROSITE" id="PS50893"/>
    </source>
</evidence>
<organism evidence="7 8">
    <name type="scientific">Microcella alkaliphila</name>
    <dbReference type="NCBI Taxonomy" id="279828"/>
    <lineage>
        <taxon>Bacteria</taxon>
        <taxon>Bacillati</taxon>
        <taxon>Actinomycetota</taxon>
        <taxon>Actinomycetes</taxon>
        <taxon>Micrococcales</taxon>
        <taxon>Microbacteriaceae</taxon>
        <taxon>Microcella</taxon>
    </lineage>
</organism>
<reference evidence="8" key="1">
    <citation type="submission" date="2015-12" db="EMBL/GenBank/DDBJ databases">
        <authorList>
            <person name="Shamseldin A."/>
            <person name="Moawad H."/>
            <person name="Abd El-Rahim W.M."/>
            <person name="Sadowsky M.J."/>
        </authorList>
    </citation>
    <scope>NUCLEOTIDE SEQUENCE [LARGE SCALE GENOMIC DNA]</scope>
    <source>
        <strain evidence="8">JAM AC0309</strain>
    </source>
</reference>
<evidence type="ECO:0000256" key="4">
    <source>
        <dbReference type="ARBA" id="ARBA00022840"/>
    </source>
</evidence>
<dbReference type="KEGG" id="malk:MalAC0309_0432"/>
<dbReference type="Gene3D" id="3.40.50.300">
    <property type="entry name" value="P-loop containing nucleotide triphosphate hydrolases"/>
    <property type="match status" value="1"/>
</dbReference>
<dbReference type="PANTHER" id="PTHR42734">
    <property type="entry name" value="METAL TRANSPORT SYSTEM ATP-BINDING PROTEIN TM_0124-RELATED"/>
    <property type="match status" value="1"/>
</dbReference>
<evidence type="ECO:0000256" key="5">
    <source>
        <dbReference type="SAM" id="MobiDB-lite"/>
    </source>
</evidence>
<dbReference type="InterPro" id="IPR017871">
    <property type="entry name" value="ABC_transporter-like_CS"/>
</dbReference>
<dbReference type="AlphaFoldDB" id="A0A0U4WTV3"/>
<feature type="compositionally biased region" description="Basic and acidic residues" evidence="5">
    <location>
        <begin position="241"/>
        <end position="262"/>
    </location>
</feature>
<gene>
    <name evidence="7" type="ORF">MalAC0309_0432</name>
</gene>
<protein>
    <submittedName>
        <fullName evidence="7">ABC transporter</fullName>
    </submittedName>
</protein>
<name>A0A0U4WTV3_9MICO</name>
<dbReference type="PANTHER" id="PTHR42734:SF5">
    <property type="entry name" value="IRON TRANSPORT SYSTEM ATP-BINDING PROTEIN HI_0361-RELATED"/>
    <property type="match status" value="1"/>
</dbReference>
<dbReference type="Pfam" id="PF00005">
    <property type="entry name" value="ABC_tran"/>
    <property type="match status" value="1"/>
</dbReference>
<sequence length="262" mass="27191">MSATASIRLDSVTVRYGAVTALDDVTLAVAPAAVTALVGMNGAGKSTLFGAITGRLRPRRGRVEVLGGAPDAARRAGRVAVMPQSDGVDPDFPLTVADVIAQGRYGRLGVTRRLRAADRDAVADALARVQLSDLTDRPIGALSGGQRRRVFVARALAQQADVLLLDEPYAGVDVVSERLIADVLADLAAAGATVLVSTHDLATLPDRADRVVLLARRLVADGPPGEVLAPEVLARAFGLPRDTDSPRDADAARPAESGEARA</sequence>
<dbReference type="GO" id="GO:0016887">
    <property type="term" value="F:ATP hydrolysis activity"/>
    <property type="evidence" value="ECO:0007669"/>
    <property type="project" value="InterPro"/>
</dbReference>
<dbReference type="Proteomes" id="UP000218965">
    <property type="component" value="Chromosome"/>
</dbReference>
<dbReference type="InterPro" id="IPR003593">
    <property type="entry name" value="AAA+_ATPase"/>
</dbReference>
<dbReference type="EMBL" id="AP017315">
    <property type="protein sequence ID" value="BAU31304.1"/>
    <property type="molecule type" value="Genomic_DNA"/>
</dbReference>
<evidence type="ECO:0000256" key="3">
    <source>
        <dbReference type="ARBA" id="ARBA00022741"/>
    </source>
</evidence>
<comment type="similarity">
    <text evidence="1">Belongs to the ABC transporter superfamily.</text>
</comment>
<proteinExistence type="inferred from homology"/>
<dbReference type="GO" id="GO:0005524">
    <property type="term" value="F:ATP binding"/>
    <property type="evidence" value="ECO:0007669"/>
    <property type="project" value="UniProtKB-KW"/>
</dbReference>
<reference evidence="7 8" key="2">
    <citation type="submission" date="2016-01" db="EMBL/GenBank/DDBJ databases">
        <title>Microcella alkaliphila JAM AC0309 whole genome shotgun sequence.</title>
        <authorList>
            <person name="Kurata A."/>
            <person name="Hirose Y."/>
            <person name="Kishimoto N."/>
            <person name="Kobayashi T."/>
        </authorList>
    </citation>
    <scope>NUCLEOTIDE SEQUENCE [LARGE SCALE GENOMIC DNA]</scope>
    <source>
        <strain evidence="7 8">JAM AC0309</strain>
    </source>
</reference>
<dbReference type="PROSITE" id="PS50893">
    <property type="entry name" value="ABC_TRANSPORTER_2"/>
    <property type="match status" value="1"/>
</dbReference>
<evidence type="ECO:0000256" key="2">
    <source>
        <dbReference type="ARBA" id="ARBA00022448"/>
    </source>
</evidence>
<feature type="domain" description="ABC transporter" evidence="6">
    <location>
        <begin position="7"/>
        <end position="241"/>
    </location>
</feature>